<dbReference type="InterPro" id="IPR011009">
    <property type="entry name" value="Kinase-like_dom_sf"/>
</dbReference>
<feature type="compositionally biased region" description="Low complexity" evidence="1">
    <location>
        <begin position="465"/>
        <end position="479"/>
    </location>
</feature>
<dbReference type="PROSITE" id="PS00028">
    <property type="entry name" value="ZINC_FINGER_C2H2_1"/>
    <property type="match status" value="1"/>
</dbReference>
<dbReference type="SMART" id="SM00220">
    <property type="entry name" value="S_TKc"/>
    <property type="match status" value="1"/>
</dbReference>
<dbReference type="InterPro" id="IPR013087">
    <property type="entry name" value="Znf_C2H2_type"/>
</dbReference>
<dbReference type="PROSITE" id="PS50011">
    <property type="entry name" value="PROTEIN_KINASE_DOM"/>
    <property type="match status" value="1"/>
</dbReference>
<accession>A0A6A5TUI4</accession>
<gene>
    <name evidence="3" type="ORF">CC80DRAFT_493300</name>
</gene>
<evidence type="ECO:0000313" key="3">
    <source>
        <dbReference type="EMBL" id="KAF1955419.1"/>
    </source>
</evidence>
<dbReference type="InterPro" id="IPR000719">
    <property type="entry name" value="Prot_kinase_dom"/>
</dbReference>
<dbReference type="InterPro" id="IPR008271">
    <property type="entry name" value="Ser/Thr_kinase_AS"/>
</dbReference>
<dbReference type="PANTHER" id="PTHR33112:SF10">
    <property type="entry name" value="TOL"/>
    <property type="match status" value="1"/>
</dbReference>
<dbReference type="EMBL" id="ML976995">
    <property type="protein sequence ID" value="KAF1955419.1"/>
    <property type="molecule type" value="Genomic_DNA"/>
</dbReference>
<evidence type="ECO:0000259" key="2">
    <source>
        <dbReference type="PROSITE" id="PS50011"/>
    </source>
</evidence>
<dbReference type="Gene3D" id="1.10.510.10">
    <property type="entry name" value="Transferase(Phosphotransferase) domain 1"/>
    <property type="match status" value="1"/>
</dbReference>
<dbReference type="SUPFAM" id="SSF56112">
    <property type="entry name" value="Protein kinase-like (PK-like)"/>
    <property type="match status" value="1"/>
</dbReference>
<name>A0A6A5TUI4_9PLEO</name>
<dbReference type="Pfam" id="PF06985">
    <property type="entry name" value="HET"/>
    <property type="match status" value="1"/>
</dbReference>
<sequence>MASQGASATNFDFNDMDFSGFSMPQTSYNGVKNGVIDNTFFADEGIDTTESFGQQPFDSMFLPNAATTGMDMNSTDFGMQQPLALDNTSGSASWGNTFPPTPAQSFGTMYTPQLNATALGKRPLQLDVQDFPQAKRHEGLGGSVDLGFSPYPTSASITGSSWTVDTLPTPSSTNDMIVGISDHAADMCATWFGKYNILPTDKHIESLSQLTGEPASAIRQWFGQALKQGFGHDSAYKSQTSGFTQDPLFPHTSPSTSDLIEQPTIPDLSCFHDTQVQTTATSSQAPPRGGKKGCNPTDDLSLLARDPKKIYQCTRKCGKRYGRKCDWKRNEEEGYPSKSWVCSLCVEQNTERVKPSFRKYHFSQHFRNVHPGLDCNDYEEASVVHNDTAFPRRCGFCPHRFVSRQDRIDHIAEHFKEGKCMLDWNDGDSNDLDNTDDDDDNDGRPDGGDYTDFQPFYPPGNDFQGGSDSSKSNGSGSSGQQHPQNDGFFQFHLQQFNNGSNGGASCDSGQPIRPEPQVPGDQRGDNISFEQYIDIDGGAGGATSCAKQHINEALRASCDEQRFAGGQQGETPRDESSSIHGKPQTTTGVDSQSLARDAVSQSLTSHQKNGTDSANAVLTSVDIRKMIKLIQKSEMLQSLLIEHGRSRGGEGGEGGRGAITLVRMMNALLALLSPSQRQPPILPPPLSPPDTDIADVLISKALVSSPSLCSKTGCSPEGELFAKDSCFNLTSDPNVTLQQYWQGLSTLIDQGSFLSIKLLGTGGFSTVDEVIHRSTSLRVSRKTLKNRQQSALSELNKEVKTLQKLRHPHIIRLIGAYSQGDKVSILLSPVAETTLAVWLDRNSVTRSDGLANTIVKMLGCLSSTIRYLHEQRPVVKHMDIKPQNILVMQGSQEFPHVVLSDFGISSTEENTSLDGNGKHTPLTRQYSAPEVSEGISREMASDIWSLGCVFAEMATVAFSHDDEQWREFRSQFLGRNANYYCQDIPALQAWLTQFLEEPEASLQELTVVSTVKSMLNAEPSDRPDAAMLTMVFTPAPCCLSWPNEQVSFPGPREEMQTLESLTHEEDGCCRAQFQFGDLVDKNVQSTDVTLDTLSIIPPAGKETFSSAKKWLHECSHGHSACEYHHKPLSKDLPTRLVDIRTDKSEGIGCIRIVNTAQLPASQESITYAALSYPWSQEDFTLTTSHTPGDPVPSDKLSSALNDAIQAASRTGYDYIWTDSLCVVQDSPADKQRECRAMASTFRNADLTIAQVDTTSPLQPIPTPIDHNKSDSRRRRSNRRCSDNPLTLLSPTEAVSRPLDYNWDAWDTRPWVLQERLLCRRLLHFGAEQLYWECNSLKASETFPQGLPPLLWEKVHMKTTSTSTSAASLDGRAEMPSGGFGRAGRAEGARSLCRSGDVIGGGDSDGLV</sequence>
<organism evidence="3 4">
    <name type="scientific">Byssothecium circinans</name>
    <dbReference type="NCBI Taxonomy" id="147558"/>
    <lineage>
        <taxon>Eukaryota</taxon>
        <taxon>Fungi</taxon>
        <taxon>Dikarya</taxon>
        <taxon>Ascomycota</taxon>
        <taxon>Pezizomycotina</taxon>
        <taxon>Dothideomycetes</taxon>
        <taxon>Pleosporomycetidae</taxon>
        <taxon>Pleosporales</taxon>
        <taxon>Massarineae</taxon>
        <taxon>Massarinaceae</taxon>
        <taxon>Byssothecium</taxon>
    </lineage>
</organism>
<dbReference type="InterPro" id="IPR010730">
    <property type="entry name" value="HET"/>
</dbReference>
<evidence type="ECO:0000313" key="4">
    <source>
        <dbReference type="Proteomes" id="UP000800035"/>
    </source>
</evidence>
<evidence type="ECO:0000256" key="1">
    <source>
        <dbReference type="SAM" id="MobiDB-lite"/>
    </source>
</evidence>
<feature type="compositionally biased region" description="Low complexity" evidence="1">
    <location>
        <begin position="276"/>
        <end position="285"/>
    </location>
</feature>
<dbReference type="PROSITE" id="PS00108">
    <property type="entry name" value="PROTEIN_KINASE_ST"/>
    <property type="match status" value="1"/>
</dbReference>
<reference evidence="3" key="1">
    <citation type="journal article" date="2020" name="Stud. Mycol.">
        <title>101 Dothideomycetes genomes: a test case for predicting lifestyles and emergence of pathogens.</title>
        <authorList>
            <person name="Haridas S."/>
            <person name="Albert R."/>
            <person name="Binder M."/>
            <person name="Bloem J."/>
            <person name="Labutti K."/>
            <person name="Salamov A."/>
            <person name="Andreopoulos B."/>
            <person name="Baker S."/>
            <person name="Barry K."/>
            <person name="Bills G."/>
            <person name="Bluhm B."/>
            <person name="Cannon C."/>
            <person name="Castanera R."/>
            <person name="Culley D."/>
            <person name="Daum C."/>
            <person name="Ezra D."/>
            <person name="Gonzalez J."/>
            <person name="Henrissat B."/>
            <person name="Kuo A."/>
            <person name="Liang C."/>
            <person name="Lipzen A."/>
            <person name="Lutzoni F."/>
            <person name="Magnuson J."/>
            <person name="Mondo S."/>
            <person name="Nolan M."/>
            <person name="Ohm R."/>
            <person name="Pangilinan J."/>
            <person name="Park H.-J."/>
            <person name="Ramirez L."/>
            <person name="Alfaro M."/>
            <person name="Sun H."/>
            <person name="Tritt A."/>
            <person name="Yoshinaga Y."/>
            <person name="Zwiers L.-H."/>
            <person name="Turgeon B."/>
            <person name="Goodwin S."/>
            <person name="Spatafora J."/>
            <person name="Crous P."/>
            <person name="Grigoriev I."/>
        </authorList>
    </citation>
    <scope>NUCLEOTIDE SEQUENCE</scope>
    <source>
        <strain evidence="3">CBS 675.92</strain>
    </source>
</reference>
<protein>
    <recommendedName>
        <fullName evidence="2">Protein kinase domain-containing protein</fullName>
    </recommendedName>
</protein>
<feature type="domain" description="Protein kinase" evidence="2">
    <location>
        <begin position="753"/>
        <end position="1033"/>
    </location>
</feature>
<dbReference type="OrthoDB" id="4062651at2759"/>
<dbReference type="GO" id="GO:0005524">
    <property type="term" value="F:ATP binding"/>
    <property type="evidence" value="ECO:0007669"/>
    <property type="project" value="InterPro"/>
</dbReference>
<dbReference type="Gene3D" id="3.30.200.20">
    <property type="entry name" value="Phosphorylase Kinase, domain 1"/>
    <property type="match status" value="1"/>
</dbReference>
<keyword evidence="4" id="KW-1185">Reference proteome</keyword>
<dbReference type="GO" id="GO:0004672">
    <property type="term" value="F:protein kinase activity"/>
    <property type="evidence" value="ECO:0007669"/>
    <property type="project" value="InterPro"/>
</dbReference>
<feature type="region of interest" description="Disordered" evidence="1">
    <location>
        <begin position="1252"/>
        <end position="1286"/>
    </location>
</feature>
<feature type="region of interest" description="Disordered" evidence="1">
    <location>
        <begin position="562"/>
        <end position="611"/>
    </location>
</feature>
<feature type="compositionally biased region" description="Acidic residues" evidence="1">
    <location>
        <begin position="431"/>
        <end position="441"/>
    </location>
</feature>
<feature type="region of interest" description="Disordered" evidence="1">
    <location>
        <begin position="1362"/>
        <end position="1382"/>
    </location>
</feature>
<feature type="region of interest" description="Disordered" evidence="1">
    <location>
        <begin position="431"/>
        <end position="525"/>
    </location>
</feature>
<feature type="region of interest" description="Disordered" evidence="1">
    <location>
        <begin position="276"/>
        <end position="297"/>
    </location>
</feature>
<dbReference type="PANTHER" id="PTHR33112">
    <property type="entry name" value="DOMAIN PROTEIN, PUTATIVE-RELATED"/>
    <property type="match status" value="1"/>
</dbReference>
<feature type="compositionally biased region" description="Polar residues" evidence="1">
    <location>
        <begin position="583"/>
        <end position="611"/>
    </location>
</feature>
<proteinExistence type="predicted"/>
<dbReference type="Proteomes" id="UP000800035">
    <property type="component" value="Unassembled WGS sequence"/>
</dbReference>
<dbReference type="Pfam" id="PF00069">
    <property type="entry name" value="Pkinase"/>
    <property type="match status" value="1"/>
</dbReference>
<dbReference type="CDD" id="cd00180">
    <property type="entry name" value="PKc"/>
    <property type="match status" value="1"/>
</dbReference>